<dbReference type="InterPro" id="IPR029000">
    <property type="entry name" value="Cyclophilin-like_dom_sf"/>
</dbReference>
<dbReference type="SUPFAM" id="SSF50891">
    <property type="entry name" value="Cyclophilin-like"/>
    <property type="match status" value="1"/>
</dbReference>
<comment type="similarity">
    <text evidence="2">Belongs to the CFAP97 family.</text>
</comment>
<evidence type="ECO:0000313" key="8">
    <source>
        <dbReference type="Proteomes" id="UP000694866"/>
    </source>
</evidence>
<dbReference type="GO" id="GO:0003755">
    <property type="term" value="F:peptidyl-prolyl cis-trans isomerase activity"/>
    <property type="evidence" value="ECO:0007669"/>
    <property type="project" value="UniProtKB-KW"/>
</dbReference>
<evidence type="ECO:0000256" key="3">
    <source>
        <dbReference type="ARBA" id="ARBA00013194"/>
    </source>
</evidence>
<dbReference type="Gene3D" id="2.40.100.10">
    <property type="entry name" value="Cyclophilin-like"/>
    <property type="match status" value="1"/>
</dbReference>
<gene>
    <name evidence="9" type="primary">LOC105271291</name>
</gene>
<dbReference type="GO" id="GO:0016018">
    <property type="term" value="F:cyclosporin A binding"/>
    <property type="evidence" value="ECO:0007669"/>
    <property type="project" value="TreeGrafter"/>
</dbReference>
<dbReference type="GO" id="GO:0006457">
    <property type="term" value="P:protein folding"/>
    <property type="evidence" value="ECO:0007669"/>
    <property type="project" value="TreeGrafter"/>
</dbReference>
<evidence type="ECO:0000256" key="2">
    <source>
        <dbReference type="ARBA" id="ARBA00008315"/>
    </source>
</evidence>
<feature type="domain" description="PPIase cyclophilin-type" evidence="7">
    <location>
        <begin position="161"/>
        <end position="317"/>
    </location>
</feature>
<dbReference type="AlphaFoldDB" id="A0A9R1U785"/>
<accession>A0A9R1U785</accession>
<evidence type="ECO:0000313" key="9">
    <source>
        <dbReference type="RefSeq" id="XP_011311054.1"/>
    </source>
</evidence>
<reference evidence="9" key="1">
    <citation type="submission" date="2025-08" db="UniProtKB">
        <authorList>
            <consortium name="RefSeq"/>
        </authorList>
    </citation>
    <scope>IDENTIFICATION</scope>
    <source>
        <strain evidence="9">USDA-PBARC FA_bdor</strain>
        <tissue evidence="9">Whole organism</tissue>
    </source>
</reference>
<dbReference type="Pfam" id="PF00160">
    <property type="entry name" value="Pro_isomerase"/>
    <property type="match status" value="1"/>
</dbReference>
<sequence>MDFSNIPPKIDNKPPKLKLENYYKPRLLKEEAKRVLAIDTENMEILKRIHIINQTKGEVDSRNSNIRDYPVPNRKATRMKLYKENIEMYKKIVEVAATYSFNALMKDWKKNKQLMQKMRRHPSPRKMRRRPSTAMGRKSQMQNVELTLSTIPPSRPRCFFEMEIPRTNEKLGKIILELYDDVVPQTCKNFLSFCVGYNGFTYKNTPFHRIIRGYMCQGGDVTKFNGTGGTSIYGDKFNDENYHLRHNAPGVLSMSHDEKNFNDSKFNLSFRMLTTLDGKNVVFGRVVKGLANIYRIEGQGTRAGKPMETIIISNCGIC</sequence>
<dbReference type="FunFam" id="2.40.100.10:FF:000025">
    <property type="entry name" value="Peptidyl-prolyl cis-trans isomerase CYP19-2"/>
    <property type="match status" value="1"/>
</dbReference>
<evidence type="ECO:0000256" key="6">
    <source>
        <dbReference type="SAM" id="MobiDB-lite"/>
    </source>
</evidence>
<evidence type="ECO:0000256" key="5">
    <source>
        <dbReference type="ARBA" id="ARBA00023235"/>
    </source>
</evidence>
<dbReference type="PRINTS" id="PR00153">
    <property type="entry name" value="CSAPPISMRASE"/>
</dbReference>
<organism evidence="8 9">
    <name type="scientific">Fopius arisanus</name>
    <dbReference type="NCBI Taxonomy" id="64838"/>
    <lineage>
        <taxon>Eukaryota</taxon>
        <taxon>Metazoa</taxon>
        <taxon>Ecdysozoa</taxon>
        <taxon>Arthropoda</taxon>
        <taxon>Hexapoda</taxon>
        <taxon>Insecta</taxon>
        <taxon>Pterygota</taxon>
        <taxon>Neoptera</taxon>
        <taxon>Endopterygota</taxon>
        <taxon>Hymenoptera</taxon>
        <taxon>Apocrita</taxon>
        <taxon>Ichneumonoidea</taxon>
        <taxon>Braconidae</taxon>
        <taxon>Opiinae</taxon>
        <taxon>Fopius</taxon>
    </lineage>
</organism>
<dbReference type="GO" id="GO:0005737">
    <property type="term" value="C:cytoplasm"/>
    <property type="evidence" value="ECO:0007669"/>
    <property type="project" value="TreeGrafter"/>
</dbReference>
<feature type="compositionally biased region" description="Basic residues" evidence="6">
    <location>
        <begin position="115"/>
        <end position="131"/>
    </location>
</feature>
<dbReference type="PROSITE" id="PS50072">
    <property type="entry name" value="CSA_PPIASE_2"/>
    <property type="match status" value="1"/>
</dbReference>
<dbReference type="InterPro" id="IPR002130">
    <property type="entry name" value="Cyclophilin-type_PPIase_dom"/>
</dbReference>
<keyword evidence="4" id="KW-0697">Rotamase</keyword>
<comment type="catalytic activity">
    <reaction evidence="1">
        <text>[protein]-peptidylproline (omega=180) = [protein]-peptidylproline (omega=0)</text>
        <dbReference type="Rhea" id="RHEA:16237"/>
        <dbReference type="Rhea" id="RHEA-COMP:10747"/>
        <dbReference type="Rhea" id="RHEA-COMP:10748"/>
        <dbReference type="ChEBI" id="CHEBI:83833"/>
        <dbReference type="ChEBI" id="CHEBI:83834"/>
        <dbReference type="EC" id="5.2.1.8"/>
    </reaction>
</comment>
<name>A0A9R1U785_9HYME</name>
<dbReference type="KEGG" id="fas:105271291"/>
<feature type="region of interest" description="Disordered" evidence="6">
    <location>
        <begin position="115"/>
        <end position="140"/>
    </location>
</feature>
<dbReference type="GeneID" id="105271291"/>
<evidence type="ECO:0000259" key="7">
    <source>
        <dbReference type="PROSITE" id="PS50072"/>
    </source>
</evidence>
<protein>
    <recommendedName>
        <fullName evidence="3">peptidylprolyl isomerase</fullName>
        <ecNumber evidence="3">5.2.1.8</ecNumber>
    </recommendedName>
</protein>
<dbReference type="EC" id="5.2.1.8" evidence="3"/>
<dbReference type="RefSeq" id="XP_011311054.1">
    <property type="nucleotide sequence ID" value="XM_011312752.1"/>
</dbReference>
<keyword evidence="8" id="KW-1185">Reference proteome</keyword>
<evidence type="ECO:0000256" key="1">
    <source>
        <dbReference type="ARBA" id="ARBA00000971"/>
    </source>
</evidence>
<dbReference type="InterPro" id="IPR029488">
    <property type="entry name" value="Hmw/CFAP97"/>
</dbReference>
<proteinExistence type="inferred from homology"/>
<dbReference type="PANTHER" id="PTHR11071:SF561">
    <property type="entry name" value="PEPTIDYL-PROLYL CIS-TRANS ISOMERASE D-RELATED"/>
    <property type="match status" value="1"/>
</dbReference>
<dbReference type="PANTHER" id="PTHR11071">
    <property type="entry name" value="PEPTIDYL-PROLYL CIS-TRANS ISOMERASE"/>
    <property type="match status" value="1"/>
</dbReference>
<keyword evidence="5 9" id="KW-0413">Isomerase</keyword>
<dbReference type="Pfam" id="PF13879">
    <property type="entry name" value="Hmw_CFAP97"/>
    <property type="match status" value="1"/>
</dbReference>
<dbReference type="OrthoDB" id="193499at2759"/>
<dbReference type="Proteomes" id="UP000694866">
    <property type="component" value="Unplaced"/>
</dbReference>
<evidence type="ECO:0000256" key="4">
    <source>
        <dbReference type="ARBA" id="ARBA00023110"/>
    </source>
</evidence>